<name>A0A8E2B256_9APHY</name>
<feature type="compositionally biased region" description="Polar residues" evidence="1">
    <location>
        <begin position="1"/>
        <end position="10"/>
    </location>
</feature>
<feature type="compositionally biased region" description="Low complexity" evidence="1">
    <location>
        <begin position="46"/>
        <end position="58"/>
    </location>
</feature>
<proteinExistence type="predicted"/>
<sequence>MPVSAETQARSDAPRDTPTIEQQTQNEQPPLPSETTQPTQAGTSDQQAATQPGAGTTTNVVTMPSQPSFKEKVVGYAKEIRGTVLRKPDTKEYGEKILSGQASFRDPNSAPSTSEDSTTASNMGDHRPNENT</sequence>
<accession>A0A8E2B256</accession>
<evidence type="ECO:0000313" key="2">
    <source>
        <dbReference type="EMBL" id="OCH92624.1"/>
    </source>
</evidence>
<feature type="compositionally biased region" description="Polar residues" evidence="1">
    <location>
        <begin position="109"/>
        <end position="122"/>
    </location>
</feature>
<dbReference type="EMBL" id="KV722366">
    <property type="protein sequence ID" value="OCH92624.1"/>
    <property type="molecule type" value="Genomic_DNA"/>
</dbReference>
<organism evidence="2 3">
    <name type="scientific">Obba rivulosa</name>
    <dbReference type="NCBI Taxonomy" id="1052685"/>
    <lineage>
        <taxon>Eukaryota</taxon>
        <taxon>Fungi</taxon>
        <taxon>Dikarya</taxon>
        <taxon>Basidiomycota</taxon>
        <taxon>Agaricomycotina</taxon>
        <taxon>Agaricomycetes</taxon>
        <taxon>Polyporales</taxon>
        <taxon>Gelatoporiaceae</taxon>
        <taxon>Obba</taxon>
    </lineage>
</organism>
<gene>
    <name evidence="2" type="ORF">OBBRIDRAFT_423327</name>
</gene>
<dbReference type="OrthoDB" id="3361009at2759"/>
<dbReference type="AlphaFoldDB" id="A0A8E2B256"/>
<feature type="region of interest" description="Disordered" evidence="1">
    <location>
        <begin position="1"/>
        <end position="132"/>
    </location>
</feature>
<reference evidence="2 3" key="1">
    <citation type="submission" date="2016-07" db="EMBL/GenBank/DDBJ databases">
        <title>Draft genome of the white-rot fungus Obba rivulosa 3A-2.</title>
        <authorList>
            <consortium name="DOE Joint Genome Institute"/>
            <person name="Miettinen O."/>
            <person name="Riley R."/>
            <person name="Acob R."/>
            <person name="Barry K."/>
            <person name="Cullen D."/>
            <person name="De Vries R."/>
            <person name="Hainaut M."/>
            <person name="Hatakka A."/>
            <person name="Henrissat B."/>
            <person name="Hilden K."/>
            <person name="Kuo R."/>
            <person name="Labutti K."/>
            <person name="Lipzen A."/>
            <person name="Makela M.R."/>
            <person name="Sandor L."/>
            <person name="Spatafora J.W."/>
            <person name="Grigoriev I.V."/>
            <person name="Hibbett D.S."/>
        </authorList>
    </citation>
    <scope>NUCLEOTIDE SEQUENCE [LARGE SCALE GENOMIC DNA]</scope>
    <source>
        <strain evidence="2 3">3A-2</strain>
    </source>
</reference>
<evidence type="ECO:0000313" key="3">
    <source>
        <dbReference type="Proteomes" id="UP000250043"/>
    </source>
</evidence>
<keyword evidence="3" id="KW-1185">Reference proteome</keyword>
<evidence type="ECO:0000256" key="1">
    <source>
        <dbReference type="SAM" id="MobiDB-lite"/>
    </source>
</evidence>
<feature type="compositionally biased region" description="Polar residues" evidence="1">
    <location>
        <begin position="19"/>
        <end position="45"/>
    </location>
</feature>
<protein>
    <submittedName>
        <fullName evidence="2">Uncharacterized protein</fullName>
    </submittedName>
</protein>
<feature type="compositionally biased region" description="Basic and acidic residues" evidence="1">
    <location>
        <begin position="69"/>
        <end position="95"/>
    </location>
</feature>
<feature type="compositionally biased region" description="Polar residues" evidence="1">
    <location>
        <begin position="59"/>
        <end position="68"/>
    </location>
</feature>
<dbReference type="Proteomes" id="UP000250043">
    <property type="component" value="Unassembled WGS sequence"/>
</dbReference>